<evidence type="ECO:0000256" key="5">
    <source>
        <dbReference type="SAM" id="Phobius"/>
    </source>
</evidence>
<evidence type="ECO:0000256" key="3">
    <source>
        <dbReference type="ARBA" id="ARBA00022989"/>
    </source>
</evidence>
<keyword evidence="2 5" id="KW-0812">Transmembrane</keyword>
<evidence type="ECO:0000256" key="4">
    <source>
        <dbReference type="ARBA" id="ARBA00023136"/>
    </source>
</evidence>
<comment type="caution">
    <text evidence="6">The sequence shown here is derived from an EMBL/GenBank/DDBJ whole genome shotgun (WGS) entry which is preliminary data.</text>
</comment>
<name>A0A7W5ZPW2_9BACT</name>
<sequence>MIEFVQFNTKLTTILAASILTILKQFIIEHVFSDVQFLIGITLLFTLDNLSGTVKAFVKGEFDLPTYFKKTIVKIAAYAFFIGGVGILLKMKVDNQKAEWIQWVDDYLYMGVALAEFWSIVQNINAISPGLLPSWITKLFKDAAEKGQLSKPTFTP</sequence>
<dbReference type="RefSeq" id="WP_183977950.1">
    <property type="nucleotide sequence ID" value="NZ_JACIBY010000012.1"/>
</dbReference>
<proteinExistence type="predicted"/>
<evidence type="ECO:0000313" key="7">
    <source>
        <dbReference type="Proteomes" id="UP000541352"/>
    </source>
</evidence>
<evidence type="ECO:0000256" key="2">
    <source>
        <dbReference type="ARBA" id="ARBA00022692"/>
    </source>
</evidence>
<protein>
    <submittedName>
        <fullName evidence="6">Putative membrane protein</fullName>
    </submittedName>
</protein>
<dbReference type="Pfam" id="PF05105">
    <property type="entry name" value="Phage_holin_4_1"/>
    <property type="match status" value="1"/>
</dbReference>
<keyword evidence="3 5" id="KW-1133">Transmembrane helix</keyword>
<keyword evidence="4 5" id="KW-0472">Membrane</keyword>
<accession>A0A7W5ZPW2</accession>
<evidence type="ECO:0000256" key="1">
    <source>
        <dbReference type="ARBA" id="ARBA00004141"/>
    </source>
</evidence>
<feature type="transmembrane region" description="Helical" evidence="5">
    <location>
        <begin position="67"/>
        <end position="89"/>
    </location>
</feature>
<evidence type="ECO:0000313" key="6">
    <source>
        <dbReference type="EMBL" id="MBB3840771.1"/>
    </source>
</evidence>
<dbReference type="InterPro" id="IPR006480">
    <property type="entry name" value="Phage_holin_4_1"/>
</dbReference>
<dbReference type="AlphaFoldDB" id="A0A7W5ZPW2"/>
<reference evidence="6 7" key="1">
    <citation type="submission" date="2020-08" db="EMBL/GenBank/DDBJ databases">
        <title>Genomic Encyclopedia of Type Strains, Phase IV (KMG-IV): sequencing the most valuable type-strain genomes for metagenomic binning, comparative biology and taxonomic classification.</title>
        <authorList>
            <person name="Goeker M."/>
        </authorList>
    </citation>
    <scope>NUCLEOTIDE SEQUENCE [LARGE SCALE GENOMIC DNA]</scope>
    <source>
        <strain evidence="6 7">DSM 17976</strain>
    </source>
</reference>
<organism evidence="6 7">
    <name type="scientific">Runella defluvii</name>
    <dbReference type="NCBI Taxonomy" id="370973"/>
    <lineage>
        <taxon>Bacteria</taxon>
        <taxon>Pseudomonadati</taxon>
        <taxon>Bacteroidota</taxon>
        <taxon>Cytophagia</taxon>
        <taxon>Cytophagales</taxon>
        <taxon>Spirosomataceae</taxon>
        <taxon>Runella</taxon>
    </lineage>
</organism>
<gene>
    <name evidence="6" type="ORF">FHS57_004791</name>
</gene>
<dbReference type="Proteomes" id="UP000541352">
    <property type="component" value="Unassembled WGS sequence"/>
</dbReference>
<dbReference type="GO" id="GO:0016020">
    <property type="term" value="C:membrane"/>
    <property type="evidence" value="ECO:0007669"/>
    <property type="project" value="UniProtKB-SubCell"/>
</dbReference>
<keyword evidence="7" id="KW-1185">Reference proteome</keyword>
<comment type="subcellular location">
    <subcellularLocation>
        <location evidence="1">Membrane</location>
        <topology evidence="1">Multi-pass membrane protein</topology>
    </subcellularLocation>
</comment>
<dbReference type="EMBL" id="JACIBY010000012">
    <property type="protein sequence ID" value="MBB3840771.1"/>
    <property type="molecule type" value="Genomic_DNA"/>
</dbReference>